<sequence length="234" mass="26414">MVDEDIGRLCELKEQLLKQALQLRDRLKNQEENGHQSLINLNIILSSDNRNDKLLESRSAMYEAKLCDISSQVTGIVFKNVSAVEYKELYNFWIHCKSNAITESSNPENSYQSKNDNFEIENYVFANTSEAVVNVTTISQMELEIAMGAFDVINVSNCTVVDDHSGFAGVTQNLSSDELDNSVIVIDKVRMDGKDFNTDIIASESITVNKIAIDKPEENHNEIRSFVIDRFCSE</sequence>
<accession>E2BMP1</accession>
<proteinExistence type="predicted"/>
<protein>
    <submittedName>
        <fullName evidence="1">Uncharacterized protein</fullName>
    </submittedName>
</protein>
<dbReference type="InParanoid" id="E2BMP1"/>
<keyword evidence="2" id="KW-1185">Reference proteome</keyword>
<evidence type="ECO:0000313" key="2">
    <source>
        <dbReference type="Proteomes" id="UP000008237"/>
    </source>
</evidence>
<reference evidence="1 2" key="1">
    <citation type="journal article" date="2010" name="Science">
        <title>Genomic comparison of the ants Camponotus floridanus and Harpegnathos saltator.</title>
        <authorList>
            <person name="Bonasio R."/>
            <person name="Zhang G."/>
            <person name="Ye C."/>
            <person name="Mutti N.S."/>
            <person name="Fang X."/>
            <person name="Qin N."/>
            <person name="Donahue G."/>
            <person name="Yang P."/>
            <person name="Li Q."/>
            <person name="Li C."/>
            <person name="Zhang P."/>
            <person name="Huang Z."/>
            <person name="Berger S.L."/>
            <person name="Reinberg D."/>
            <person name="Wang J."/>
            <person name="Liebig J."/>
        </authorList>
    </citation>
    <scope>NUCLEOTIDE SEQUENCE [LARGE SCALE GENOMIC DNA]</scope>
    <source>
        <strain evidence="1 2">R22 G/1</strain>
    </source>
</reference>
<organism evidence="2">
    <name type="scientific">Harpegnathos saltator</name>
    <name type="common">Jerdon's jumping ant</name>
    <dbReference type="NCBI Taxonomy" id="610380"/>
    <lineage>
        <taxon>Eukaryota</taxon>
        <taxon>Metazoa</taxon>
        <taxon>Ecdysozoa</taxon>
        <taxon>Arthropoda</taxon>
        <taxon>Hexapoda</taxon>
        <taxon>Insecta</taxon>
        <taxon>Pterygota</taxon>
        <taxon>Neoptera</taxon>
        <taxon>Endopterygota</taxon>
        <taxon>Hymenoptera</taxon>
        <taxon>Apocrita</taxon>
        <taxon>Aculeata</taxon>
        <taxon>Formicoidea</taxon>
        <taxon>Formicidae</taxon>
        <taxon>Ponerinae</taxon>
        <taxon>Ponerini</taxon>
        <taxon>Harpegnathos</taxon>
    </lineage>
</organism>
<evidence type="ECO:0000313" key="1">
    <source>
        <dbReference type="EMBL" id="EFN83040.1"/>
    </source>
</evidence>
<dbReference type="OrthoDB" id="7553905at2759"/>
<gene>
    <name evidence="1" type="ORF">EAI_10597</name>
</gene>
<dbReference type="EMBL" id="GL449280">
    <property type="protein sequence ID" value="EFN83040.1"/>
    <property type="molecule type" value="Genomic_DNA"/>
</dbReference>
<dbReference type="Proteomes" id="UP000008237">
    <property type="component" value="Unassembled WGS sequence"/>
</dbReference>
<dbReference type="AlphaFoldDB" id="E2BMP1"/>
<name>E2BMP1_HARSA</name>